<reference evidence="2 3" key="1">
    <citation type="submission" date="2014-08" db="EMBL/GenBank/DDBJ databases">
        <title>Genomic and Phenotypic Diversity of Colwellia psychrerythraea strains from Disparate Marine Basins.</title>
        <authorList>
            <person name="Techtmann S.M."/>
            <person name="Stelling S.C."/>
            <person name="Utturkar S.M."/>
            <person name="Alshibli N."/>
            <person name="Harris A."/>
            <person name="Brown S.D."/>
            <person name="Hazen T.C."/>
        </authorList>
    </citation>
    <scope>NUCLEOTIDE SEQUENCE [LARGE SCALE GENOMIC DNA]</scope>
    <source>
        <strain evidence="2 3">GAB14E</strain>
    </source>
</reference>
<name>A0A099KL83_COLPS</name>
<evidence type="ECO:0000313" key="3">
    <source>
        <dbReference type="Proteomes" id="UP000029868"/>
    </source>
</evidence>
<feature type="chain" id="PRO_5001957393" description="DUF3570 domain-containing protein" evidence="1">
    <location>
        <begin position="23"/>
        <end position="399"/>
    </location>
</feature>
<gene>
    <name evidence="2" type="ORF">GAB14E_3333</name>
</gene>
<dbReference type="InterPro" id="IPR021953">
    <property type="entry name" value="DUF3570"/>
</dbReference>
<proteinExistence type="predicted"/>
<sequence length="399" mass="45029">MNKKIKISVLGCTAISAGLAQAEQVLSLHQMQYQEDDDRIKVADTSLALKLDFGVDYSLDLSLGYDSVTGASPTWQIANTTGLSGTELEQGQAMTDETLLGYAHDVSQYQIKRVPLEDTRKSAAASLTVRDSYRNEWSFGLAHSKESDYKSNSVSASYLMFLDKGKNRSVNIGLAYLNDETLVFGTGYQSRTEEKIQVINFETGLTQVLSPTSIFDLKLFFNHDNGYLSNHYLTILRGIDLNEDNIITDDEYFLAADSRPDVRNGYGTKLSYSTQFWSWLTGQFSYRYYQDSWSIKSHTVSASLSFEVFDGLFITPEYVRYQQSQADFYLNPNVKEPYFSASGEGSNDTRLGDFSADTYGLTVSYQVNNEWQLDLSVNRYQQTNQFAASWAVLGVNYRF</sequence>
<dbReference type="RefSeq" id="WP_033083057.1">
    <property type="nucleotide sequence ID" value="NZ_JQEC01000042.1"/>
</dbReference>
<protein>
    <recommendedName>
        <fullName evidence="4">DUF3570 domain-containing protein</fullName>
    </recommendedName>
</protein>
<dbReference type="PATRIC" id="fig|28229.3.peg.3054"/>
<dbReference type="EMBL" id="JQEC01000042">
    <property type="protein sequence ID" value="KGJ91181.1"/>
    <property type="molecule type" value="Genomic_DNA"/>
</dbReference>
<dbReference type="AlphaFoldDB" id="A0A099KL83"/>
<dbReference type="OrthoDB" id="5450709at2"/>
<accession>A0A099KL83</accession>
<feature type="signal peptide" evidence="1">
    <location>
        <begin position="1"/>
        <end position="22"/>
    </location>
</feature>
<comment type="caution">
    <text evidence="2">The sequence shown here is derived from an EMBL/GenBank/DDBJ whole genome shotgun (WGS) entry which is preliminary data.</text>
</comment>
<evidence type="ECO:0000313" key="2">
    <source>
        <dbReference type="EMBL" id="KGJ91181.1"/>
    </source>
</evidence>
<keyword evidence="1" id="KW-0732">Signal</keyword>
<evidence type="ECO:0008006" key="4">
    <source>
        <dbReference type="Google" id="ProtNLM"/>
    </source>
</evidence>
<organism evidence="2 3">
    <name type="scientific">Colwellia psychrerythraea</name>
    <name type="common">Vibrio psychroerythus</name>
    <dbReference type="NCBI Taxonomy" id="28229"/>
    <lineage>
        <taxon>Bacteria</taxon>
        <taxon>Pseudomonadati</taxon>
        <taxon>Pseudomonadota</taxon>
        <taxon>Gammaproteobacteria</taxon>
        <taxon>Alteromonadales</taxon>
        <taxon>Colwelliaceae</taxon>
        <taxon>Colwellia</taxon>
    </lineage>
</organism>
<dbReference type="Proteomes" id="UP000029868">
    <property type="component" value="Unassembled WGS sequence"/>
</dbReference>
<dbReference type="Pfam" id="PF12094">
    <property type="entry name" value="DUF3570"/>
    <property type="match status" value="1"/>
</dbReference>
<evidence type="ECO:0000256" key="1">
    <source>
        <dbReference type="SAM" id="SignalP"/>
    </source>
</evidence>